<dbReference type="Pfam" id="PF13505">
    <property type="entry name" value="OMP_b-brl"/>
    <property type="match status" value="2"/>
</dbReference>
<dbReference type="GO" id="GO:0009279">
    <property type="term" value="C:cell outer membrane"/>
    <property type="evidence" value="ECO:0007669"/>
    <property type="project" value="UniProtKB-SubCell"/>
</dbReference>
<evidence type="ECO:0000313" key="8">
    <source>
        <dbReference type="EMBL" id="QND74341.1"/>
    </source>
</evidence>
<sequence>MKSLCLTTAALLSLTAGAQAADMAAKAPYYKAPVVAVYDWTGFYLGVNAGIGLGRDRAIHNDGFLGTESTYLSPQGALGGGQVGYNWQTGSMLGPVVYGLEADIQGAGLSDDRTNLGSPFVSTTYNQKIDWFGTVRGRIGLATGPVLGYVTGGYAYGNVKTSIAFDNAGTVFSTNKIQNGWTVGSGVEAALGGNWTGKIEYLYLNMGNNSYTFGPQTLNTEVRENIFRVGLNYRVGGSAVYTPVVAADWTGWYLGGNVGSGTGRDRSSISKPGDLPGDPATSLIFNLAPDGINGGLQLGYNWQAANWVYGLEADIQASSQRDNKTVIDFGSLAYDAKLPWFGTVRGRLGYSVGSTLFYATGGYAYGGVKTKISEDGIQVFNVSTTKSGWTAGAGIETPFRLLGLFGPNWTSKTEYLYVDLGTASNTVNTTTVTTAVTEHIFRTGLNYHFNSPVVAKY</sequence>
<feature type="domain" description="Outer membrane protein beta-barrel" evidence="7">
    <location>
        <begin position="245"/>
        <end position="449"/>
    </location>
</feature>
<dbReference type="PANTHER" id="PTHR34001:SF3">
    <property type="entry name" value="BLL7405 PROTEIN"/>
    <property type="match status" value="1"/>
</dbReference>
<comment type="subcellular location">
    <subcellularLocation>
        <location evidence="1">Cell outer membrane</location>
    </subcellularLocation>
</comment>
<reference evidence="9" key="1">
    <citation type="journal article" date="2020" name="Mol. Plant Microbe">
        <title>Rhizobial microsymbionts of the narrowly endemic Oxytropis species growing in Kamchatka are characterized by significant genetic diversity and possess a set of genes that are associated with T3SS and T6SS secretion systems and can affect the development of symbiosis.</title>
        <authorList>
            <person name="Safronova V."/>
            <person name="Guro P."/>
            <person name="Sazanova A."/>
            <person name="Kuznetsova I."/>
            <person name="Belimov A."/>
            <person name="Yakubov V."/>
            <person name="Chirak E."/>
            <person name="Afonin A."/>
            <person name="Gogolev Y."/>
            <person name="Andronov E."/>
            <person name="Tikhonovich I."/>
        </authorList>
    </citation>
    <scope>NUCLEOTIDE SEQUENCE [LARGE SCALE GENOMIC DNA]</scope>
    <source>
        <strain evidence="9">581</strain>
    </source>
</reference>
<feature type="chain" id="PRO_5028964871" evidence="6">
    <location>
        <begin position="21"/>
        <end position="457"/>
    </location>
</feature>
<dbReference type="RefSeq" id="WP_184512999.1">
    <property type="nucleotide sequence ID" value="NZ_CP050292.1"/>
</dbReference>
<organism evidence="8 9">
    <name type="scientific">Tardiphaga robiniae</name>
    <dbReference type="NCBI Taxonomy" id="943830"/>
    <lineage>
        <taxon>Bacteria</taxon>
        <taxon>Pseudomonadati</taxon>
        <taxon>Pseudomonadota</taxon>
        <taxon>Alphaproteobacteria</taxon>
        <taxon>Hyphomicrobiales</taxon>
        <taxon>Nitrobacteraceae</taxon>
        <taxon>Tardiphaga</taxon>
    </lineage>
</organism>
<comment type="similarity">
    <text evidence="5">Belongs to the Omp25/RopB family.</text>
</comment>
<evidence type="ECO:0000256" key="6">
    <source>
        <dbReference type="SAM" id="SignalP"/>
    </source>
</evidence>
<dbReference type="Gene3D" id="2.40.160.20">
    <property type="match status" value="2"/>
</dbReference>
<keyword evidence="4" id="KW-0998">Cell outer membrane</keyword>
<name>A0A7G6U5Q9_9BRAD</name>
<evidence type="ECO:0000256" key="1">
    <source>
        <dbReference type="ARBA" id="ARBA00004442"/>
    </source>
</evidence>
<evidence type="ECO:0000256" key="5">
    <source>
        <dbReference type="ARBA" id="ARBA00038306"/>
    </source>
</evidence>
<gene>
    <name evidence="8" type="ORF">HB776_26410</name>
</gene>
<accession>A0A7G6U5Q9</accession>
<evidence type="ECO:0000256" key="2">
    <source>
        <dbReference type="ARBA" id="ARBA00022729"/>
    </source>
</evidence>
<proteinExistence type="inferred from homology"/>
<dbReference type="KEGG" id="trb:HB776_26410"/>
<keyword evidence="2 6" id="KW-0732">Signal</keyword>
<evidence type="ECO:0000256" key="4">
    <source>
        <dbReference type="ARBA" id="ARBA00023237"/>
    </source>
</evidence>
<dbReference type="SUPFAM" id="SSF56925">
    <property type="entry name" value="OMPA-like"/>
    <property type="match status" value="2"/>
</dbReference>
<dbReference type="InterPro" id="IPR051692">
    <property type="entry name" value="OMP-like"/>
</dbReference>
<dbReference type="EMBL" id="CP050292">
    <property type="protein sequence ID" value="QND74341.1"/>
    <property type="molecule type" value="Genomic_DNA"/>
</dbReference>
<feature type="domain" description="Outer membrane protein beta-barrel" evidence="7">
    <location>
        <begin position="9"/>
        <end position="234"/>
    </location>
</feature>
<protein>
    <submittedName>
        <fullName evidence="8">Porin family protein</fullName>
    </submittedName>
</protein>
<dbReference type="AlphaFoldDB" id="A0A7G6U5Q9"/>
<dbReference type="InterPro" id="IPR027385">
    <property type="entry name" value="Beta-barrel_OMP"/>
</dbReference>
<evidence type="ECO:0000259" key="7">
    <source>
        <dbReference type="Pfam" id="PF13505"/>
    </source>
</evidence>
<dbReference type="Proteomes" id="UP000515291">
    <property type="component" value="Chromosome"/>
</dbReference>
<dbReference type="InterPro" id="IPR011250">
    <property type="entry name" value="OMP/PagP_B-barrel"/>
</dbReference>
<keyword evidence="3" id="KW-0472">Membrane</keyword>
<evidence type="ECO:0000313" key="9">
    <source>
        <dbReference type="Proteomes" id="UP000515291"/>
    </source>
</evidence>
<feature type="signal peptide" evidence="6">
    <location>
        <begin position="1"/>
        <end position="20"/>
    </location>
</feature>
<dbReference type="PANTHER" id="PTHR34001">
    <property type="entry name" value="BLL7405 PROTEIN"/>
    <property type="match status" value="1"/>
</dbReference>
<evidence type="ECO:0000256" key="3">
    <source>
        <dbReference type="ARBA" id="ARBA00023136"/>
    </source>
</evidence>